<proteinExistence type="predicted"/>
<organism evidence="1 2">
    <name type="scientific">Lunatimonas lonarensis</name>
    <dbReference type="NCBI Taxonomy" id="1232681"/>
    <lineage>
        <taxon>Bacteria</taxon>
        <taxon>Pseudomonadati</taxon>
        <taxon>Bacteroidota</taxon>
        <taxon>Cytophagia</taxon>
        <taxon>Cytophagales</taxon>
        <taxon>Cyclobacteriaceae</taxon>
    </lineage>
</organism>
<dbReference type="Proteomes" id="UP000013909">
    <property type="component" value="Unassembled WGS sequence"/>
</dbReference>
<sequence>MRKGYRGVFKRNVGFSLHPQFSSCKYTKKTGMHRLLFAHFSFATIRTKFAFFRNTP</sequence>
<evidence type="ECO:0000313" key="1">
    <source>
        <dbReference type="EMBL" id="EON75211.1"/>
    </source>
</evidence>
<keyword evidence="2" id="KW-1185">Reference proteome</keyword>
<protein>
    <submittedName>
        <fullName evidence="1">Uncharacterized protein</fullName>
    </submittedName>
</protein>
<dbReference type="EMBL" id="AQHR01000110">
    <property type="protein sequence ID" value="EON75211.1"/>
    <property type="molecule type" value="Genomic_DNA"/>
</dbReference>
<accession>R7ZM80</accession>
<dbReference type="AlphaFoldDB" id="R7ZM80"/>
<evidence type="ECO:0000313" key="2">
    <source>
        <dbReference type="Proteomes" id="UP000013909"/>
    </source>
</evidence>
<reference evidence="1 2" key="1">
    <citation type="submission" date="2013-02" db="EMBL/GenBank/DDBJ databases">
        <title>A novel strain isolated from Lonar lake, Maharashtra, India.</title>
        <authorList>
            <person name="Singh A."/>
        </authorList>
    </citation>
    <scope>NUCLEOTIDE SEQUENCE [LARGE SCALE GENOMIC DNA]</scope>
    <source>
        <strain evidence="1 2">AK24</strain>
    </source>
</reference>
<name>R7ZM80_9BACT</name>
<dbReference type="STRING" id="1232681.ADIS_4382"/>
<gene>
    <name evidence="1" type="ORF">ADIS_4382</name>
</gene>
<comment type="caution">
    <text evidence="1">The sequence shown here is derived from an EMBL/GenBank/DDBJ whole genome shotgun (WGS) entry which is preliminary data.</text>
</comment>